<accession>A0ABQ9ZJS6</accession>
<evidence type="ECO:0000313" key="3">
    <source>
        <dbReference type="Proteomes" id="UP001234178"/>
    </source>
</evidence>
<dbReference type="Proteomes" id="UP001234178">
    <property type="component" value="Unassembled WGS sequence"/>
</dbReference>
<evidence type="ECO:0000313" key="2">
    <source>
        <dbReference type="EMBL" id="KAK4013173.1"/>
    </source>
</evidence>
<gene>
    <name evidence="2" type="ORF">OUZ56_025408</name>
</gene>
<reference evidence="2 3" key="1">
    <citation type="journal article" date="2023" name="Nucleic Acids Res.">
        <title>The hologenome of Daphnia magna reveals possible DNA methylation and microbiome-mediated evolution of the host genome.</title>
        <authorList>
            <person name="Chaturvedi A."/>
            <person name="Li X."/>
            <person name="Dhandapani V."/>
            <person name="Marshall H."/>
            <person name="Kissane S."/>
            <person name="Cuenca-Cambronero M."/>
            <person name="Asole G."/>
            <person name="Calvet F."/>
            <person name="Ruiz-Romero M."/>
            <person name="Marangio P."/>
            <person name="Guigo R."/>
            <person name="Rago D."/>
            <person name="Mirbahai L."/>
            <person name="Eastwood N."/>
            <person name="Colbourne J.K."/>
            <person name="Zhou J."/>
            <person name="Mallon E."/>
            <person name="Orsini L."/>
        </authorList>
    </citation>
    <scope>NUCLEOTIDE SEQUENCE [LARGE SCALE GENOMIC DNA]</scope>
    <source>
        <strain evidence="2">LRV0_1</strain>
    </source>
</reference>
<dbReference type="EMBL" id="JAOYFB010000004">
    <property type="protein sequence ID" value="KAK4013173.1"/>
    <property type="molecule type" value="Genomic_DNA"/>
</dbReference>
<comment type="caution">
    <text evidence="2">The sequence shown here is derived from an EMBL/GenBank/DDBJ whole genome shotgun (WGS) entry which is preliminary data.</text>
</comment>
<feature type="region of interest" description="Disordered" evidence="1">
    <location>
        <begin position="1"/>
        <end position="41"/>
    </location>
</feature>
<protein>
    <submittedName>
        <fullName evidence="2">Uncharacterized protein</fullName>
    </submittedName>
</protein>
<sequence>MRTATQRVGHHHYRYGTPVSAEEERERKKRTSRNVIQEKENNLTKAPLTAFVMAAADRREKREADGRDHRIWVAIKDEEGKTSELGGGIGNQKCAIYPDYYLIRNPVYLADSQIHHTEREAII</sequence>
<organism evidence="2 3">
    <name type="scientific">Daphnia magna</name>
    <dbReference type="NCBI Taxonomy" id="35525"/>
    <lineage>
        <taxon>Eukaryota</taxon>
        <taxon>Metazoa</taxon>
        <taxon>Ecdysozoa</taxon>
        <taxon>Arthropoda</taxon>
        <taxon>Crustacea</taxon>
        <taxon>Branchiopoda</taxon>
        <taxon>Diplostraca</taxon>
        <taxon>Cladocera</taxon>
        <taxon>Anomopoda</taxon>
        <taxon>Daphniidae</taxon>
        <taxon>Daphnia</taxon>
    </lineage>
</organism>
<name>A0ABQ9ZJS6_9CRUS</name>
<keyword evidence="3" id="KW-1185">Reference proteome</keyword>
<evidence type="ECO:0000256" key="1">
    <source>
        <dbReference type="SAM" id="MobiDB-lite"/>
    </source>
</evidence>
<proteinExistence type="predicted"/>